<organism evidence="5 6">
    <name type="scientific">Pseudomonas aeruginosa</name>
    <dbReference type="NCBI Taxonomy" id="287"/>
    <lineage>
        <taxon>Bacteria</taxon>
        <taxon>Pseudomonadati</taxon>
        <taxon>Pseudomonadota</taxon>
        <taxon>Gammaproteobacteria</taxon>
        <taxon>Pseudomonadales</taxon>
        <taxon>Pseudomonadaceae</taxon>
        <taxon>Pseudomonas</taxon>
    </lineage>
</organism>
<keyword evidence="2" id="KW-0805">Transcription regulation</keyword>
<sequence length="124" mass="14156">MTRDAEELLTQWGKWVWQETGVPRCGSPMLAIMRDNVAMEQCLSASISDDDAMLIDGIIARMGRRDEEMANCVRVYYATEMTMQQVGKLLNLNRLKVRELLIAGRCYVEAVLDMRERIAIRDAA</sequence>
<evidence type="ECO:0000256" key="3">
    <source>
        <dbReference type="ARBA" id="ARBA00023125"/>
    </source>
</evidence>
<dbReference type="GO" id="GO:0003677">
    <property type="term" value="F:DNA binding"/>
    <property type="evidence" value="ECO:0007669"/>
    <property type="project" value="UniProtKB-KW"/>
</dbReference>
<evidence type="ECO:0000256" key="2">
    <source>
        <dbReference type="ARBA" id="ARBA00023015"/>
    </source>
</evidence>
<gene>
    <name evidence="5" type="ORF">CAZ10_06155</name>
</gene>
<dbReference type="AlphaFoldDB" id="A0A241XSG8"/>
<dbReference type="RefSeq" id="WP_015994331.1">
    <property type="nucleotide sequence ID" value="NZ_CAADQQ010000084.1"/>
</dbReference>
<dbReference type="Gene3D" id="1.10.10.10">
    <property type="entry name" value="Winged helix-like DNA-binding domain superfamily/Winged helix DNA-binding domain"/>
    <property type="match status" value="1"/>
</dbReference>
<dbReference type="InterPro" id="IPR010534">
    <property type="entry name" value="Phage_933W_GpQ"/>
</dbReference>
<dbReference type="EMBL" id="NFFZ01000003">
    <property type="protein sequence ID" value="OTI63803.1"/>
    <property type="molecule type" value="Genomic_DNA"/>
</dbReference>
<protein>
    <recommendedName>
        <fullName evidence="7">Antitermination protein Q</fullName>
    </recommendedName>
</protein>
<dbReference type="Pfam" id="PF06530">
    <property type="entry name" value="Phage_antitermQ"/>
    <property type="match status" value="1"/>
</dbReference>
<dbReference type="InterPro" id="IPR036388">
    <property type="entry name" value="WH-like_DNA-bd_sf"/>
</dbReference>
<evidence type="ECO:0000313" key="6">
    <source>
        <dbReference type="Proteomes" id="UP000194857"/>
    </source>
</evidence>
<keyword evidence="3" id="KW-0238">DNA-binding</keyword>
<name>A0A241XSG8_PSEAI</name>
<accession>A0A241XSG8</accession>
<dbReference type="Proteomes" id="UP000194857">
    <property type="component" value="Unassembled WGS sequence"/>
</dbReference>
<evidence type="ECO:0000256" key="1">
    <source>
        <dbReference type="ARBA" id="ARBA00010234"/>
    </source>
</evidence>
<evidence type="ECO:0000313" key="5">
    <source>
        <dbReference type="EMBL" id="OTI63803.1"/>
    </source>
</evidence>
<reference evidence="5 6" key="1">
    <citation type="submission" date="2017-05" db="EMBL/GenBank/DDBJ databases">
        <authorList>
            <person name="Song R."/>
            <person name="Chenine A.L."/>
            <person name="Ruprecht R.M."/>
        </authorList>
    </citation>
    <scope>NUCLEOTIDE SEQUENCE [LARGE SCALE GENOMIC DNA]</scope>
    <source>
        <strain evidence="5 6">S567_C10_BS</strain>
    </source>
</reference>
<comment type="similarity">
    <text evidence="1">Belongs to the phage antitermination Q type 1 family.</text>
</comment>
<keyword evidence="4" id="KW-0804">Transcription</keyword>
<comment type="caution">
    <text evidence="5">The sequence shown here is derived from an EMBL/GenBank/DDBJ whole genome shotgun (WGS) entry which is preliminary data.</text>
</comment>
<evidence type="ECO:0000256" key="4">
    <source>
        <dbReference type="ARBA" id="ARBA00023163"/>
    </source>
</evidence>
<proteinExistence type="inferred from homology"/>
<evidence type="ECO:0008006" key="7">
    <source>
        <dbReference type="Google" id="ProtNLM"/>
    </source>
</evidence>
<dbReference type="GO" id="GO:0060567">
    <property type="term" value="P:negative regulation of termination of DNA-templated transcription"/>
    <property type="evidence" value="ECO:0007669"/>
    <property type="project" value="InterPro"/>
</dbReference>